<dbReference type="NCBIfam" id="TIGR02532">
    <property type="entry name" value="IV_pilin_GFxxxE"/>
    <property type="match status" value="1"/>
</dbReference>
<proteinExistence type="predicted"/>
<dbReference type="PANTHER" id="PTHR30093:SF2">
    <property type="entry name" value="TYPE II SECRETION SYSTEM PROTEIN H"/>
    <property type="match status" value="1"/>
</dbReference>
<keyword evidence="3" id="KW-1185">Reference proteome</keyword>
<reference evidence="2 3" key="1">
    <citation type="submission" date="2019-08" db="EMBL/GenBank/DDBJ databases">
        <title>In-depth cultivation of the pig gut microbiome towards novel bacterial diversity and tailored functional studies.</title>
        <authorList>
            <person name="Wylensek D."/>
            <person name="Hitch T.C.A."/>
            <person name="Clavel T."/>
        </authorList>
    </citation>
    <scope>NUCLEOTIDE SEQUENCE [LARGE SCALE GENOMIC DNA]</scope>
    <source>
        <strain evidence="2 3">BBE-744-WT-12</strain>
    </source>
</reference>
<dbReference type="Gene3D" id="3.30.700.10">
    <property type="entry name" value="Glycoprotein, Type 4 Pilin"/>
    <property type="match status" value="1"/>
</dbReference>
<dbReference type="AlphaFoldDB" id="A0A844FZ52"/>
<dbReference type="EMBL" id="VUNS01000004">
    <property type="protein sequence ID" value="MST96557.1"/>
    <property type="molecule type" value="Genomic_DNA"/>
</dbReference>
<dbReference type="InterPro" id="IPR045584">
    <property type="entry name" value="Pilin-like"/>
</dbReference>
<dbReference type="Proteomes" id="UP000435649">
    <property type="component" value="Unassembled WGS sequence"/>
</dbReference>
<keyword evidence="1" id="KW-0472">Membrane</keyword>
<evidence type="ECO:0000256" key="1">
    <source>
        <dbReference type="SAM" id="Phobius"/>
    </source>
</evidence>
<sequence>MRRRTAPKKRLRREKCRLRPPLPASALKNPAFRGMLSASKPYGSCCRSMKRSFTLIELLVTIAVIAILAGMLLPALSRARESGRTATCAGGLRQLTAANILYSNDFGVFVKIRADKASTIYWYGANVSGGMDPGARKYDYTAGPLYPYYGRAARAIICPTLALTAGLDTGDLSRMASSGGYGYASRRYSTAKYYLGQISNGITRPGSIRNPSQAVMFGDSQISRNATGPQLCPHGEGMGNTYGTVGFRHARKANVSRADGHVAAEQFAAGDEANLYGSFGDPAESPRLFNCLWPDHAETLAEVP</sequence>
<dbReference type="InterPro" id="IPR012902">
    <property type="entry name" value="N_methyl_site"/>
</dbReference>
<keyword evidence="1" id="KW-0812">Transmembrane</keyword>
<name>A0A844FZ52_9BACT</name>
<evidence type="ECO:0000313" key="2">
    <source>
        <dbReference type="EMBL" id="MST96557.1"/>
    </source>
</evidence>
<dbReference type="PANTHER" id="PTHR30093">
    <property type="entry name" value="GENERAL SECRETION PATHWAY PROTEIN G"/>
    <property type="match status" value="1"/>
</dbReference>
<organism evidence="2 3">
    <name type="scientific">Victivallis lenta</name>
    <dbReference type="NCBI Taxonomy" id="2606640"/>
    <lineage>
        <taxon>Bacteria</taxon>
        <taxon>Pseudomonadati</taxon>
        <taxon>Lentisphaerota</taxon>
        <taxon>Lentisphaeria</taxon>
        <taxon>Victivallales</taxon>
        <taxon>Victivallaceae</taxon>
        <taxon>Victivallis</taxon>
    </lineage>
</organism>
<feature type="transmembrane region" description="Helical" evidence="1">
    <location>
        <begin position="55"/>
        <end position="76"/>
    </location>
</feature>
<evidence type="ECO:0000313" key="3">
    <source>
        <dbReference type="Proteomes" id="UP000435649"/>
    </source>
</evidence>
<dbReference type="Pfam" id="PF07963">
    <property type="entry name" value="N_methyl"/>
    <property type="match status" value="1"/>
</dbReference>
<accession>A0A844FZ52</accession>
<dbReference type="SUPFAM" id="SSF54523">
    <property type="entry name" value="Pili subunits"/>
    <property type="match status" value="1"/>
</dbReference>
<gene>
    <name evidence="2" type="ORF">FYJ85_05795</name>
</gene>
<keyword evidence="1" id="KW-1133">Transmembrane helix</keyword>
<comment type="caution">
    <text evidence="2">The sequence shown here is derived from an EMBL/GenBank/DDBJ whole genome shotgun (WGS) entry which is preliminary data.</text>
</comment>
<protein>
    <submittedName>
        <fullName evidence="2">Type II secretion system protein</fullName>
    </submittedName>
</protein>